<name>A0A9X5AR96_9BRAD</name>
<keyword evidence="1" id="KW-1133">Transmembrane helix</keyword>
<feature type="transmembrane region" description="Helical" evidence="1">
    <location>
        <begin position="100"/>
        <end position="121"/>
    </location>
</feature>
<proteinExistence type="predicted"/>
<keyword evidence="1" id="KW-0812">Transmembrane</keyword>
<reference evidence="2 3" key="1">
    <citation type="submission" date="2019-11" db="EMBL/GenBank/DDBJ databases">
        <title>Whole-genome sequence of Rhodoplanes serenus DSM 18633, type strain.</title>
        <authorList>
            <person name="Kyndt J.A."/>
            <person name="Meyer T.E."/>
        </authorList>
    </citation>
    <scope>NUCLEOTIDE SEQUENCE [LARGE SCALE GENOMIC DNA]</scope>
    <source>
        <strain evidence="2 3">DSM 18633</strain>
    </source>
</reference>
<evidence type="ECO:0000313" key="3">
    <source>
        <dbReference type="Proteomes" id="UP000438991"/>
    </source>
</evidence>
<dbReference type="RefSeq" id="WP_146618651.1">
    <property type="nucleotide sequence ID" value="NZ_WNKV01000001.1"/>
</dbReference>
<organism evidence="2 3">
    <name type="scientific">Rhodoplanes serenus</name>
    <dbReference type="NCBI Taxonomy" id="200615"/>
    <lineage>
        <taxon>Bacteria</taxon>
        <taxon>Pseudomonadati</taxon>
        <taxon>Pseudomonadota</taxon>
        <taxon>Alphaproteobacteria</taxon>
        <taxon>Hyphomicrobiales</taxon>
        <taxon>Nitrobacteraceae</taxon>
        <taxon>Rhodoplanes</taxon>
    </lineage>
</organism>
<sequence>MPDNTIEVRVEDISQLFHTLDPFPFRERDLDRDAEDFIVSWARDLPRSATVHILIYLSQAGFSQPLAQEIPIGINQHFAHRAEQAAFELRETFRIGWRSLAVGLTVLTAAIVASQAIHANAPTPFNRVFEESLIIFGWVANWKPIETFLYAWWPIVRRRDLFLRLAHAKVKIMAQRSKDGEPIAGGAHENCGQIQGLAFN</sequence>
<evidence type="ECO:0000313" key="2">
    <source>
        <dbReference type="EMBL" id="MTW14885.1"/>
    </source>
</evidence>
<accession>A0A9X5AR96</accession>
<comment type="caution">
    <text evidence="2">The sequence shown here is derived from an EMBL/GenBank/DDBJ whole genome shotgun (WGS) entry which is preliminary data.</text>
</comment>
<dbReference type="Proteomes" id="UP000438991">
    <property type="component" value="Unassembled WGS sequence"/>
</dbReference>
<evidence type="ECO:0000256" key="1">
    <source>
        <dbReference type="SAM" id="Phobius"/>
    </source>
</evidence>
<protein>
    <submittedName>
        <fullName evidence="2">Uncharacterized protein</fullName>
    </submittedName>
</protein>
<keyword evidence="1" id="KW-0472">Membrane</keyword>
<dbReference type="AlphaFoldDB" id="A0A9X5AR96"/>
<gene>
    <name evidence="2" type="ORF">GJ689_01470</name>
</gene>
<feature type="transmembrane region" description="Helical" evidence="1">
    <location>
        <begin position="133"/>
        <end position="153"/>
    </location>
</feature>
<dbReference type="EMBL" id="WNKV01000001">
    <property type="protein sequence ID" value="MTW14885.1"/>
    <property type="molecule type" value="Genomic_DNA"/>
</dbReference>